<feature type="non-terminal residue" evidence="12">
    <location>
        <position position="123"/>
    </location>
</feature>
<evidence type="ECO:0000313" key="13">
    <source>
        <dbReference type="Proteomes" id="UP000593560"/>
    </source>
</evidence>
<evidence type="ECO:0000256" key="11">
    <source>
        <dbReference type="SAM" id="Phobius"/>
    </source>
</evidence>
<keyword evidence="6 11" id="KW-1133">Transmembrane helix</keyword>
<comment type="subcellular location">
    <subcellularLocation>
        <location evidence="1">Cell membrane</location>
        <topology evidence="1">Single-pass type I membrane protein</topology>
    </subcellularLocation>
</comment>
<keyword evidence="5" id="KW-0732">Signal</keyword>
<evidence type="ECO:0000256" key="6">
    <source>
        <dbReference type="ARBA" id="ARBA00022989"/>
    </source>
</evidence>
<protein>
    <submittedName>
        <fullName evidence="12">Uncharacterized protein</fullName>
    </submittedName>
</protein>
<gene>
    <name evidence="12" type="ORF">Gohar_025525</name>
</gene>
<dbReference type="GO" id="GO:0005886">
    <property type="term" value="C:plasma membrane"/>
    <property type="evidence" value="ECO:0007669"/>
    <property type="project" value="UniProtKB-SubCell"/>
</dbReference>
<evidence type="ECO:0000256" key="4">
    <source>
        <dbReference type="ARBA" id="ARBA00022692"/>
    </source>
</evidence>
<dbReference type="PANTHER" id="PTHR31764">
    <property type="entry name" value="PROTEIN HAPLESS 2"/>
    <property type="match status" value="1"/>
</dbReference>
<keyword evidence="10" id="KW-0278">Fertilization</keyword>
<dbReference type="EMBL" id="JABFAD010246261">
    <property type="protein sequence ID" value="MBA0818284.1"/>
    <property type="molecule type" value="Genomic_DNA"/>
</dbReference>
<evidence type="ECO:0000256" key="7">
    <source>
        <dbReference type="ARBA" id="ARBA00023121"/>
    </source>
</evidence>
<evidence type="ECO:0000256" key="9">
    <source>
        <dbReference type="ARBA" id="ARBA00023157"/>
    </source>
</evidence>
<evidence type="ECO:0000256" key="8">
    <source>
        <dbReference type="ARBA" id="ARBA00023136"/>
    </source>
</evidence>
<evidence type="ECO:0000256" key="1">
    <source>
        <dbReference type="ARBA" id="ARBA00004251"/>
    </source>
</evidence>
<comment type="similarity">
    <text evidence="2">Belongs to the HAP2/GCS1 family.</text>
</comment>
<organism evidence="12 13">
    <name type="scientific">Gossypium harknessii</name>
    <dbReference type="NCBI Taxonomy" id="34285"/>
    <lineage>
        <taxon>Eukaryota</taxon>
        <taxon>Viridiplantae</taxon>
        <taxon>Streptophyta</taxon>
        <taxon>Embryophyta</taxon>
        <taxon>Tracheophyta</taxon>
        <taxon>Spermatophyta</taxon>
        <taxon>Magnoliopsida</taxon>
        <taxon>eudicotyledons</taxon>
        <taxon>Gunneridae</taxon>
        <taxon>Pentapetalae</taxon>
        <taxon>rosids</taxon>
        <taxon>malvids</taxon>
        <taxon>Malvales</taxon>
        <taxon>Malvaceae</taxon>
        <taxon>Malvoideae</taxon>
        <taxon>Gossypium</taxon>
    </lineage>
</organism>
<evidence type="ECO:0000256" key="5">
    <source>
        <dbReference type="ARBA" id="ARBA00022729"/>
    </source>
</evidence>
<keyword evidence="7" id="KW-0446">Lipid-binding</keyword>
<keyword evidence="4 11" id="KW-0812">Transmembrane</keyword>
<sequence length="123" mass="14399">FCLVIPCGPRRQVPSSCGNIFDKLVKRKANTVHCLRFPGDWYRLSLTLYYLFYYFSSCYIVIVLLDQSLFQSCMSFFMQFDCSKGVALMEEQFFIMKPDISSRSLNSIQQLIKQQNTFVLVKD</sequence>
<keyword evidence="13" id="KW-1185">Reference proteome</keyword>
<comment type="caution">
    <text evidence="12">The sequence shown here is derived from an EMBL/GenBank/DDBJ whole genome shotgun (WGS) entry which is preliminary data.</text>
</comment>
<keyword evidence="9" id="KW-1015">Disulfide bond</keyword>
<evidence type="ECO:0000256" key="10">
    <source>
        <dbReference type="ARBA" id="ARBA00023279"/>
    </source>
</evidence>
<dbReference type="InterPro" id="IPR040326">
    <property type="entry name" value="HAP2/GCS1"/>
</dbReference>
<evidence type="ECO:0000256" key="3">
    <source>
        <dbReference type="ARBA" id="ARBA00022475"/>
    </source>
</evidence>
<proteinExistence type="inferred from homology"/>
<evidence type="ECO:0000313" key="12">
    <source>
        <dbReference type="EMBL" id="MBA0818284.1"/>
    </source>
</evidence>
<evidence type="ECO:0000256" key="2">
    <source>
        <dbReference type="ARBA" id="ARBA00010929"/>
    </source>
</evidence>
<keyword evidence="8 11" id="KW-0472">Membrane</keyword>
<dbReference type="PANTHER" id="PTHR31764:SF0">
    <property type="entry name" value="GENERATIVE CELL SPECIFIC-1_HAP2 DOMAIN-CONTAINING PROTEIN"/>
    <property type="match status" value="1"/>
</dbReference>
<name>A0A7J9I9I5_9ROSI</name>
<feature type="transmembrane region" description="Helical" evidence="11">
    <location>
        <begin position="47"/>
        <end position="65"/>
    </location>
</feature>
<dbReference type="Proteomes" id="UP000593560">
    <property type="component" value="Unassembled WGS sequence"/>
</dbReference>
<accession>A0A7J9I9I5</accession>
<dbReference type="OrthoDB" id="272303at2759"/>
<dbReference type="AlphaFoldDB" id="A0A7J9I9I5"/>
<reference evidence="12 13" key="1">
    <citation type="journal article" date="2019" name="Genome Biol. Evol.">
        <title>Insights into the evolution of the New World diploid cottons (Gossypium, subgenus Houzingenia) based on genome sequencing.</title>
        <authorList>
            <person name="Grover C.E."/>
            <person name="Arick M.A. 2nd"/>
            <person name="Thrash A."/>
            <person name="Conover J.L."/>
            <person name="Sanders W.S."/>
            <person name="Peterson D.G."/>
            <person name="Frelichowski J.E."/>
            <person name="Scheffler J.A."/>
            <person name="Scheffler B.E."/>
            <person name="Wendel J.F."/>
        </authorList>
    </citation>
    <scope>NUCLEOTIDE SEQUENCE [LARGE SCALE GENOMIC DNA]</scope>
    <source>
        <strain evidence="12">0</strain>
        <tissue evidence="12">Leaf</tissue>
    </source>
</reference>
<dbReference type="GO" id="GO:0008289">
    <property type="term" value="F:lipid binding"/>
    <property type="evidence" value="ECO:0007669"/>
    <property type="project" value="UniProtKB-KW"/>
</dbReference>
<keyword evidence="3" id="KW-1003">Cell membrane</keyword>